<keyword evidence="1" id="KW-1133">Transmembrane helix</keyword>
<evidence type="ECO:0000313" key="3">
    <source>
        <dbReference type="Proteomes" id="UP001169027"/>
    </source>
</evidence>
<dbReference type="EMBL" id="JAUKVY010000003">
    <property type="protein sequence ID" value="MDO1531982.1"/>
    <property type="molecule type" value="Genomic_DNA"/>
</dbReference>
<gene>
    <name evidence="2" type="ORF">Q2T77_06760</name>
</gene>
<name>A0ABT8S1Y2_9BURK</name>
<keyword evidence="3" id="KW-1185">Reference proteome</keyword>
<feature type="transmembrane region" description="Helical" evidence="1">
    <location>
        <begin position="6"/>
        <end position="27"/>
    </location>
</feature>
<comment type="caution">
    <text evidence="2">The sequence shown here is derived from an EMBL/GenBank/DDBJ whole genome shotgun (WGS) entry which is preliminary data.</text>
</comment>
<evidence type="ECO:0000256" key="1">
    <source>
        <dbReference type="SAM" id="Phobius"/>
    </source>
</evidence>
<evidence type="ECO:0000313" key="2">
    <source>
        <dbReference type="EMBL" id="MDO1531982.1"/>
    </source>
</evidence>
<keyword evidence="1" id="KW-0472">Membrane</keyword>
<keyword evidence="1" id="KW-0812">Transmembrane</keyword>
<dbReference type="RefSeq" id="WP_301805727.1">
    <property type="nucleotide sequence ID" value="NZ_JAUJZH010000003.1"/>
</dbReference>
<proteinExistence type="predicted"/>
<accession>A0ABT8S1Y2</accession>
<reference evidence="2" key="1">
    <citation type="submission" date="2023-06" db="EMBL/GenBank/DDBJ databases">
        <authorList>
            <person name="Jiang Y."/>
            <person name="Liu Q."/>
        </authorList>
    </citation>
    <scope>NUCLEOTIDE SEQUENCE</scope>
    <source>
        <strain evidence="2">CGMCC 1.12090</strain>
    </source>
</reference>
<protein>
    <submittedName>
        <fullName evidence="2">DUF2514 family protein</fullName>
    </submittedName>
</protein>
<dbReference type="InterPro" id="IPR019659">
    <property type="entry name" value="DUF2514"/>
</dbReference>
<dbReference type="Pfam" id="PF10721">
    <property type="entry name" value="DUF2514"/>
    <property type="match status" value="1"/>
</dbReference>
<organism evidence="2 3">
    <name type="scientific">Variovorax ginsengisoli</name>
    <dbReference type="NCBI Taxonomy" id="363844"/>
    <lineage>
        <taxon>Bacteria</taxon>
        <taxon>Pseudomonadati</taxon>
        <taxon>Pseudomonadota</taxon>
        <taxon>Betaproteobacteria</taxon>
        <taxon>Burkholderiales</taxon>
        <taxon>Comamonadaceae</taxon>
        <taxon>Variovorax</taxon>
    </lineage>
</organism>
<sequence length="178" mass="19011">MSFLYTWAAGKVGWLAIIGALLAVVMFDQVSVSNARAGADRARTELASYRATQAEAGRLAERSRRETEQRWTRAVEGVANDGQKQIDVARADADRAGVAERRLQQRVSAFLAAIRGAAADSGIAATGPAAADPAVLLADLFGRARERARLLGEFADDAHARGRTCERYADELQSAGGH</sequence>
<dbReference type="Proteomes" id="UP001169027">
    <property type="component" value="Unassembled WGS sequence"/>
</dbReference>